<gene>
    <name evidence="3" type="ORF">NS331_24630</name>
</gene>
<feature type="domain" description="FecR N-terminal" evidence="2">
    <location>
        <begin position="3"/>
        <end position="44"/>
    </location>
</feature>
<proteinExistence type="predicted"/>
<keyword evidence="4" id="KW-1185">Reference proteome</keyword>
<dbReference type="Gene3D" id="2.60.120.1440">
    <property type="match status" value="1"/>
</dbReference>
<evidence type="ECO:0000259" key="1">
    <source>
        <dbReference type="Pfam" id="PF04773"/>
    </source>
</evidence>
<dbReference type="InterPro" id="IPR032623">
    <property type="entry name" value="FecR_N"/>
</dbReference>
<dbReference type="InterPro" id="IPR006860">
    <property type="entry name" value="FecR"/>
</dbReference>
<dbReference type="PANTHER" id="PTHR30273:SF2">
    <property type="entry name" value="PROTEIN FECR"/>
    <property type="match status" value="1"/>
</dbReference>
<dbReference type="GO" id="GO:0016989">
    <property type="term" value="F:sigma factor antagonist activity"/>
    <property type="evidence" value="ECO:0007669"/>
    <property type="project" value="TreeGrafter"/>
</dbReference>
<name>A0A147GL74_9BURK</name>
<organism evidence="3 4">
    <name type="scientific">Pseudacidovorax intermedius</name>
    <dbReference type="NCBI Taxonomy" id="433924"/>
    <lineage>
        <taxon>Bacteria</taxon>
        <taxon>Pseudomonadati</taxon>
        <taxon>Pseudomonadota</taxon>
        <taxon>Betaproteobacteria</taxon>
        <taxon>Burkholderiales</taxon>
        <taxon>Comamonadaceae</taxon>
        <taxon>Pseudacidovorax</taxon>
    </lineage>
</organism>
<dbReference type="InterPro" id="IPR012373">
    <property type="entry name" value="Ferrdict_sens_TM"/>
</dbReference>
<dbReference type="PATRIC" id="fig|433924.3.peg.2260"/>
<feature type="domain" description="FecR protein" evidence="1">
    <location>
        <begin position="107"/>
        <end position="200"/>
    </location>
</feature>
<evidence type="ECO:0000313" key="4">
    <source>
        <dbReference type="Proteomes" id="UP000072741"/>
    </source>
</evidence>
<dbReference type="AlphaFoldDB" id="A0A147GL74"/>
<sequence length="312" mass="32862">MAEQAIAWAVQLQSGTATAADRDAFAAWQRADPRHAAAAAHMARALGRLDALPGGAGTRQALHRSLLAAPPGRRAVLRHTLALAAVGGTGGLLWLQAQRPLGGLVADFSTTTGERRVVALADGSRLWLNARSAVDQHFDAGIRRLRLRTGELIVEVSPDGAGRAFVVQTPEGEARALGTRFLVRREATDSLVAVLHSAVRVSAGAGAPLTLHAGQSARLTAGGVQPDTLAPQAASAWEDGFVEVHDRPLREVVAALQPYRPGALRISDAAGALRVTGSFPLDDSDRSLAALAQALPITVHRRTPWWIAIDLR</sequence>
<evidence type="ECO:0000313" key="3">
    <source>
        <dbReference type="EMBL" id="KTT11851.1"/>
    </source>
</evidence>
<dbReference type="Proteomes" id="UP000072741">
    <property type="component" value="Unassembled WGS sequence"/>
</dbReference>
<dbReference type="PANTHER" id="PTHR30273">
    <property type="entry name" value="PERIPLASMIC SIGNAL SENSOR AND SIGMA FACTOR ACTIVATOR FECR-RELATED"/>
    <property type="match status" value="1"/>
</dbReference>
<comment type="caution">
    <text evidence="3">The sequence shown here is derived from an EMBL/GenBank/DDBJ whole genome shotgun (WGS) entry which is preliminary data.</text>
</comment>
<dbReference type="EMBL" id="LDSL01000222">
    <property type="protein sequence ID" value="KTT11851.1"/>
    <property type="molecule type" value="Genomic_DNA"/>
</dbReference>
<accession>A0A147GL74</accession>
<dbReference type="PIRSF" id="PIRSF018266">
    <property type="entry name" value="FecR"/>
    <property type="match status" value="1"/>
</dbReference>
<protein>
    <submittedName>
        <fullName evidence="3">Fe2+-dicitrate sensor, membrane protein</fullName>
    </submittedName>
</protein>
<evidence type="ECO:0000259" key="2">
    <source>
        <dbReference type="Pfam" id="PF16220"/>
    </source>
</evidence>
<dbReference type="Pfam" id="PF16220">
    <property type="entry name" value="DUF4880"/>
    <property type="match status" value="1"/>
</dbReference>
<dbReference type="Pfam" id="PF04773">
    <property type="entry name" value="FecR"/>
    <property type="match status" value="1"/>
</dbReference>
<reference evidence="3 4" key="1">
    <citation type="journal article" date="2016" name="Front. Microbiol.">
        <title>Genomic Resource of Rice Seed Associated Bacteria.</title>
        <authorList>
            <person name="Midha S."/>
            <person name="Bansal K."/>
            <person name="Sharma S."/>
            <person name="Kumar N."/>
            <person name="Patil P.P."/>
            <person name="Chaudhry V."/>
            <person name="Patil P.B."/>
        </authorList>
    </citation>
    <scope>NUCLEOTIDE SEQUENCE [LARGE SCALE GENOMIC DNA]</scope>
    <source>
        <strain evidence="3 4">NS331</strain>
    </source>
</reference>